<comment type="similarity">
    <text evidence="8">Belongs to the Mrp/NBP35 ATP-binding proteins family.</text>
</comment>
<feature type="binding site" evidence="8">
    <location>
        <begin position="108"/>
        <end position="115"/>
    </location>
    <ligand>
        <name>ATP</name>
        <dbReference type="ChEBI" id="CHEBI:30616"/>
    </ligand>
</feature>
<dbReference type="InterPro" id="IPR000808">
    <property type="entry name" value="Mrp-like_CS"/>
</dbReference>
<dbReference type="GO" id="GO:0005524">
    <property type="term" value="F:ATP binding"/>
    <property type="evidence" value="ECO:0007669"/>
    <property type="project" value="UniProtKB-UniRule"/>
</dbReference>
<feature type="domain" description="MIP18 family-like" evidence="9">
    <location>
        <begin position="8"/>
        <end position="46"/>
    </location>
</feature>
<sequence length="373" mass="40539">MPLEHSTLYQTLASVQDPLLQKPITELGIVSDLSVMGGEVHLVLDLRGKERGERGRHSILGSQIREKLSVLPELRGLEIRWREEVISRSVGQDDPVPHVKQIVFVMSGKGGVGKSTIATNLAATLCQMGYRVGILDADIYGPSIPTMLGIHSHPFSVDGKSIEPLERFGMKLMSIGFLLEDPKSAVIWRGPMLHSALQQFLKDVNWGPLDYLVLDLPPGTGDVSITLSQRVRASGAVLVTTPQAVATDDVFKSVSMCQKVHIPVLGVIENMSYFVDQEGCRYELFGRGGGEAVARFASAPLFGQIPIELTVRECGDQGAPAVQVAPFAPLTSLFVGIAEKLIDRIEALHAEEDTPVIDRVGGEPEKKKLPVVR</sequence>
<evidence type="ECO:0000259" key="9">
    <source>
        <dbReference type="Pfam" id="PF01883"/>
    </source>
</evidence>
<dbReference type="Gene3D" id="3.40.50.300">
    <property type="entry name" value="P-loop containing nucleotide triphosphate hydrolases"/>
    <property type="match status" value="1"/>
</dbReference>
<evidence type="ECO:0000256" key="1">
    <source>
        <dbReference type="ARBA" id="ARBA00007352"/>
    </source>
</evidence>
<dbReference type="InterPro" id="IPR033756">
    <property type="entry name" value="YlxH/NBP35"/>
</dbReference>
<reference evidence="10 11" key="1">
    <citation type="submission" date="2016-08" db="EMBL/GenBank/DDBJ databases">
        <title>Identification and validation of antigenic proteins from Pajaroellobacter abortibovis using de-novo genome sequence assembly and reverse vaccinology.</title>
        <authorList>
            <person name="Welly B.T."/>
            <person name="Miller M.R."/>
            <person name="Stott J.L."/>
            <person name="Blanchard M.T."/>
            <person name="Islas-Trejo A.D."/>
            <person name="O'Rourke S.M."/>
            <person name="Young A.E."/>
            <person name="Medrano J.F."/>
            <person name="Van Eenennaam A.L."/>
        </authorList>
    </citation>
    <scope>NUCLEOTIDE SEQUENCE [LARGE SCALE GENOMIC DNA]</scope>
    <source>
        <strain evidence="10 11">BTF92-0548A/99-0131</strain>
    </source>
</reference>
<evidence type="ECO:0000256" key="8">
    <source>
        <dbReference type="HAMAP-Rule" id="MF_02040"/>
    </source>
</evidence>
<dbReference type="Proteomes" id="UP000185544">
    <property type="component" value="Chromosome"/>
</dbReference>
<dbReference type="AlphaFoldDB" id="A0A1L6MW67"/>
<organism evidence="10 11">
    <name type="scientific">Pajaroellobacter abortibovis</name>
    <dbReference type="NCBI Taxonomy" id="1882918"/>
    <lineage>
        <taxon>Bacteria</taxon>
        <taxon>Pseudomonadati</taxon>
        <taxon>Myxococcota</taxon>
        <taxon>Polyangia</taxon>
        <taxon>Polyangiales</taxon>
        <taxon>Polyangiaceae</taxon>
    </lineage>
</organism>
<protein>
    <recommendedName>
        <fullName evidence="8">Iron-sulfur cluster carrier protein</fullName>
    </recommendedName>
</protein>
<accession>A0A1L6MW67</accession>
<keyword evidence="4 8" id="KW-0547">Nucleotide-binding</keyword>
<keyword evidence="8" id="KW-0378">Hydrolase</keyword>
<dbReference type="PANTHER" id="PTHR42961:SF2">
    <property type="entry name" value="IRON-SULFUR PROTEIN NUBPL"/>
    <property type="match status" value="1"/>
</dbReference>
<dbReference type="CDD" id="cd02037">
    <property type="entry name" value="Mrp_NBP35"/>
    <property type="match status" value="1"/>
</dbReference>
<keyword evidence="11" id="KW-1185">Reference proteome</keyword>
<dbReference type="InterPro" id="IPR027417">
    <property type="entry name" value="P-loop_NTPase"/>
</dbReference>
<comment type="similarity">
    <text evidence="2">In the C-terminal section; belongs to the Mrp/NBP35 ATP-binding proteins family.</text>
</comment>
<evidence type="ECO:0000256" key="5">
    <source>
        <dbReference type="ARBA" id="ARBA00022840"/>
    </source>
</evidence>
<comment type="similarity">
    <text evidence="1">In the N-terminal section; belongs to the MIP18 family.</text>
</comment>
<dbReference type="SUPFAM" id="SSF52540">
    <property type="entry name" value="P-loop containing nucleoside triphosphate hydrolases"/>
    <property type="match status" value="1"/>
</dbReference>
<evidence type="ECO:0000256" key="3">
    <source>
        <dbReference type="ARBA" id="ARBA00022723"/>
    </source>
</evidence>
<gene>
    <name evidence="10" type="ORF">BCY86_02470</name>
</gene>
<evidence type="ECO:0000256" key="7">
    <source>
        <dbReference type="ARBA" id="ARBA00023014"/>
    </source>
</evidence>
<dbReference type="InterPro" id="IPR034904">
    <property type="entry name" value="FSCA_dom_sf"/>
</dbReference>
<dbReference type="KEGG" id="pabo:BCY86_02470"/>
<keyword evidence="7 8" id="KW-0411">Iron-sulfur</keyword>
<dbReference type="InterPro" id="IPR002744">
    <property type="entry name" value="MIP18-like"/>
</dbReference>
<dbReference type="Gene3D" id="3.30.300.130">
    <property type="entry name" value="Fe-S cluster assembly (FSCA)"/>
    <property type="match status" value="1"/>
</dbReference>
<dbReference type="InterPro" id="IPR044304">
    <property type="entry name" value="NUBPL-like"/>
</dbReference>
<evidence type="ECO:0000256" key="4">
    <source>
        <dbReference type="ARBA" id="ARBA00022741"/>
    </source>
</evidence>
<dbReference type="GO" id="GO:0016887">
    <property type="term" value="F:ATP hydrolysis activity"/>
    <property type="evidence" value="ECO:0007669"/>
    <property type="project" value="UniProtKB-UniRule"/>
</dbReference>
<proteinExistence type="inferred from homology"/>
<dbReference type="PANTHER" id="PTHR42961">
    <property type="entry name" value="IRON-SULFUR PROTEIN NUBPL"/>
    <property type="match status" value="1"/>
</dbReference>
<evidence type="ECO:0000256" key="6">
    <source>
        <dbReference type="ARBA" id="ARBA00023004"/>
    </source>
</evidence>
<dbReference type="HAMAP" id="MF_02040">
    <property type="entry name" value="Mrp_NBP35"/>
    <property type="match status" value="1"/>
</dbReference>
<evidence type="ECO:0000313" key="11">
    <source>
        <dbReference type="Proteomes" id="UP000185544"/>
    </source>
</evidence>
<evidence type="ECO:0000313" key="10">
    <source>
        <dbReference type="EMBL" id="APR99665.1"/>
    </source>
</evidence>
<dbReference type="RefSeq" id="WP_075276312.1">
    <property type="nucleotide sequence ID" value="NZ_CP016908.1"/>
</dbReference>
<dbReference type="GO" id="GO:0046872">
    <property type="term" value="F:metal ion binding"/>
    <property type="evidence" value="ECO:0007669"/>
    <property type="project" value="UniProtKB-KW"/>
</dbReference>
<dbReference type="Pfam" id="PF01883">
    <property type="entry name" value="FeS_assembly_P"/>
    <property type="match status" value="1"/>
</dbReference>
<keyword evidence="3 8" id="KW-0479">Metal-binding</keyword>
<comment type="function">
    <text evidence="8">Binds and transfers iron-sulfur (Fe-S) clusters to target apoproteins. Can hydrolyze ATP.</text>
</comment>
<dbReference type="InterPro" id="IPR019591">
    <property type="entry name" value="Mrp/NBP35_ATP-bd"/>
</dbReference>
<dbReference type="GO" id="GO:0140663">
    <property type="term" value="F:ATP-dependent FeS chaperone activity"/>
    <property type="evidence" value="ECO:0007669"/>
    <property type="project" value="InterPro"/>
</dbReference>
<name>A0A1L6MW67_9BACT</name>
<keyword evidence="6 8" id="KW-0408">Iron</keyword>
<dbReference type="GO" id="GO:0016226">
    <property type="term" value="P:iron-sulfur cluster assembly"/>
    <property type="evidence" value="ECO:0007669"/>
    <property type="project" value="InterPro"/>
</dbReference>
<dbReference type="EMBL" id="CP016908">
    <property type="protein sequence ID" value="APR99665.1"/>
    <property type="molecule type" value="Genomic_DNA"/>
</dbReference>
<comment type="subunit">
    <text evidence="8">Homodimer.</text>
</comment>
<dbReference type="PROSITE" id="PS01215">
    <property type="entry name" value="MRP"/>
    <property type="match status" value="1"/>
</dbReference>
<dbReference type="STRING" id="1882918.BCY86_02470"/>
<dbReference type="GO" id="GO:0051539">
    <property type="term" value="F:4 iron, 4 sulfur cluster binding"/>
    <property type="evidence" value="ECO:0007669"/>
    <property type="project" value="TreeGrafter"/>
</dbReference>
<dbReference type="SUPFAM" id="SSF117916">
    <property type="entry name" value="Fe-S cluster assembly (FSCA) domain-like"/>
    <property type="match status" value="1"/>
</dbReference>
<evidence type="ECO:0000256" key="2">
    <source>
        <dbReference type="ARBA" id="ARBA00008205"/>
    </source>
</evidence>
<dbReference type="OrthoDB" id="9809679at2"/>
<dbReference type="Pfam" id="PF10609">
    <property type="entry name" value="ParA"/>
    <property type="match status" value="1"/>
</dbReference>
<keyword evidence="5 8" id="KW-0067">ATP-binding</keyword>
<dbReference type="FunFam" id="3.40.50.300:FF:001119">
    <property type="entry name" value="Iron-sulfur cluster carrier protein"/>
    <property type="match status" value="1"/>
</dbReference>